<evidence type="ECO:0000313" key="7">
    <source>
        <dbReference type="EMBL" id="MEQ5843746.1"/>
    </source>
</evidence>
<feature type="region of interest" description="Disordered" evidence="5">
    <location>
        <begin position="305"/>
        <end position="325"/>
    </location>
</feature>
<dbReference type="Proteomes" id="UP001469089">
    <property type="component" value="Unassembled WGS sequence"/>
</dbReference>
<keyword evidence="3" id="KW-0238">DNA-binding</keyword>
<evidence type="ECO:0000256" key="5">
    <source>
        <dbReference type="SAM" id="MobiDB-lite"/>
    </source>
</evidence>
<proteinExistence type="inferred from homology"/>
<dbReference type="PANTHER" id="PTHR30537">
    <property type="entry name" value="HTH-TYPE TRANSCRIPTIONAL REGULATOR"/>
    <property type="match status" value="1"/>
</dbReference>
<evidence type="ECO:0000259" key="6">
    <source>
        <dbReference type="PROSITE" id="PS50931"/>
    </source>
</evidence>
<dbReference type="PROSITE" id="PS50931">
    <property type="entry name" value="HTH_LYSR"/>
    <property type="match status" value="1"/>
</dbReference>
<dbReference type="EMBL" id="JAOALG010000002">
    <property type="protein sequence ID" value="MEQ5843746.1"/>
    <property type="molecule type" value="Genomic_DNA"/>
</dbReference>
<dbReference type="PANTHER" id="PTHR30537:SF1">
    <property type="entry name" value="HTH-TYPE TRANSCRIPTIONAL REGULATOR PGRR"/>
    <property type="match status" value="1"/>
</dbReference>
<dbReference type="RefSeq" id="WP_349545353.1">
    <property type="nucleotide sequence ID" value="NZ_JAOALG010000002.1"/>
</dbReference>
<dbReference type="InterPro" id="IPR058163">
    <property type="entry name" value="LysR-type_TF_proteobact-type"/>
</dbReference>
<dbReference type="InterPro" id="IPR000847">
    <property type="entry name" value="LysR_HTH_N"/>
</dbReference>
<dbReference type="InterPro" id="IPR005119">
    <property type="entry name" value="LysR_subst-bd"/>
</dbReference>
<keyword evidence="8" id="KW-1185">Reference proteome</keyword>
<dbReference type="Pfam" id="PF00126">
    <property type="entry name" value="HTH_1"/>
    <property type="match status" value="1"/>
</dbReference>
<reference evidence="7 8" key="1">
    <citation type="journal article" date="2024" name="Chem. Sci.">
        <title>Discovery of a lagriamide polyketide by integrated genome mining, isotopic labeling, and untargeted metabolomics.</title>
        <authorList>
            <person name="Fergusson C.H."/>
            <person name="Saulog J."/>
            <person name="Paulo B.S."/>
            <person name="Wilson D.M."/>
            <person name="Liu D.Y."/>
            <person name="Morehouse N.J."/>
            <person name="Waterworth S."/>
            <person name="Barkei J."/>
            <person name="Gray C.A."/>
            <person name="Kwan J.C."/>
            <person name="Eustaquio A.S."/>
            <person name="Linington R.G."/>
        </authorList>
    </citation>
    <scope>NUCLEOTIDE SEQUENCE [LARGE SCALE GENOMIC DNA]</scope>
    <source>
        <strain evidence="7 8">RL17-338-BIF-B</strain>
    </source>
</reference>
<dbReference type="Gene3D" id="1.10.10.10">
    <property type="entry name" value="Winged helix-like DNA-binding domain superfamily/Winged helix DNA-binding domain"/>
    <property type="match status" value="1"/>
</dbReference>
<feature type="domain" description="HTH lysR-type" evidence="6">
    <location>
        <begin position="10"/>
        <end position="67"/>
    </location>
</feature>
<evidence type="ECO:0000256" key="2">
    <source>
        <dbReference type="ARBA" id="ARBA00023015"/>
    </source>
</evidence>
<dbReference type="Gene3D" id="3.40.190.290">
    <property type="match status" value="1"/>
</dbReference>
<sequence>MSTALTYKHPDLSGLLAFDCVARHRNFAKAAVEMEVSPTAMSKAIRKLETRLGVRLLNRTTRSVGLTDEGAKLFALLGPALEQVKSSILQVGDSAASPKGVLRVNTSYVAYVTLIQPHLPAFSRMFPEITLDVTIDNGLTDIVASRFDVGFRLGHIVEHDMIGIPIGPPQQLVVVGTRAYLKVRGVPKKPVDLAGHNCIQHLIGEPPRLFKWRFAREGDPYSVDVDGQYVYNDMRCALDAAKAGLGLAFVFRQFAAPELHRGELVAILEDHCIDTGRFYLYYANRDQMPSKMRAFIDFIRQGNEPVPSATSPARSRATRTRAARR</sequence>
<keyword evidence="4" id="KW-0804">Transcription</keyword>
<comment type="caution">
    <text evidence="7">The sequence shown here is derived from an EMBL/GenBank/DDBJ whole genome shotgun (WGS) entry which is preliminary data.</text>
</comment>
<keyword evidence="2" id="KW-0805">Transcription regulation</keyword>
<evidence type="ECO:0000313" key="8">
    <source>
        <dbReference type="Proteomes" id="UP001469089"/>
    </source>
</evidence>
<dbReference type="InterPro" id="IPR036390">
    <property type="entry name" value="WH_DNA-bd_sf"/>
</dbReference>
<organism evidence="7 8">
    <name type="scientific">Paraburkholderia acidicola</name>
    <dbReference type="NCBI Taxonomy" id="1912599"/>
    <lineage>
        <taxon>Bacteria</taxon>
        <taxon>Pseudomonadati</taxon>
        <taxon>Pseudomonadota</taxon>
        <taxon>Betaproteobacteria</taxon>
        <taxon>Burkholderiales</taxon>
        <taxon>Burkholderiaceae</taxon>
        <taxon>Paraburkholderia</taxon>
    </lineage>
</organism>
<gene>
    <name evidence="7" type="ORF">N0A02_30260</name>
</gene>
<protein>
    <submittedName>
        <fullName evidence="7">LysR family transcriptional regulator</fullName>
    </submittedName>
</protein>
<dbReference type="Pfam" id="PF03466">
    <property type="entry name" value="LysR_substrate"/>
    <property type="match status" value="1"/>
</dbReference>
<dbReference type="SUPFAM" id="SSF53850">
    <property type="entry name" value="Periplasmic binding protein-like II"/>
    <property type="match status" value="1"/>
</dbReference>
<accession>A0ABV1LY62</accession>
<feature type="compositionally biased region" description="Basic residues" evidence="5">
    <location>
        <begin position="316"/>
        <end position="325"/>
    </location>
</feature>
<evidence type="ECO:0000256" key="3">
    <source>
        <dbReference type="ARBA" id="ARBA00023125"/>
    </source>
</evidence>
<evidence type="ECO:0000256" key="1">
    <source>
        <dbReference type="ARBA" id="ARBA00009437"/>
    </source>
</evidence>
<name>A0ABV1LY62_9BURK</name>
<comment type="similarity">
    <text evidence="1">Belongs to the LysR transcriptional regulatory family.</text>
</comment>
<evidence type="ECO:0000256" key="4">
    <source>
        <dbReference type="ARBA" id="ARBA00023163"/>
    </source>
</evidence>
<dbReference type="SUPFAM" id="SSF46785">
    <property type="entry name" value="Winged helix' DNA-binding domain"/>
    <property type="match status" value="1"/>
</dbReference>
<dbReference type="InterPro" id="IPR036388">
    <property type="entry name" value="WH-like_DNA-bd_sf"/>
</dbReference>